<evidence type="ECO:0000256" key="1">
    <source>
        <dbReference type="ARBA" id="ARBA00004613"/>
    </source>
</evidence>
<dbReference type="GO" id="GO:0008200">
    <property type="term" value="F:ion channel inhibitor activity"/>
    <property type="evidence" value="ECO:0007669"/>
    <property type="project" value="InterPro"/>
</dbReference>
<evidence type="ECO:0000313" key="4">
    <source>
        <dbReference type="EMBL" id="OBT97162.1"/>
    </source>
</evidence>
<dbReference type="GeneID" id="28838254"/>
<feature type="chain" id="PRO_5008608757" description="WAP domain-containing protein" evidence="3">
    <location>
        <begin position="19"/>
        <end position="72"/>
    </location>
</feature>
<feature type="signal peptide" evidence="3">
    <location>
        <begin position="1"/>
        <end position="18"/>
    </location>
</feature>
<dbReference type="InterPro" id="IPR004214">
    <property type="entry name" value="Conotoxin"/>
</dbReference>
<evidence type="ECO:0000313" key="5">
    <source>
        <dbReference type="Proteomes" id="UP000091956"/>
    </source>
</evidence>
<name>A0A1B8GMV0_9PEZI</name>
<keyword evidence="5" id="KW-1185">Reference proteome</keyword>
<dbReference type="RefSeq" id="XP_018130895.1">
    <property type="nucleotide sequence ID" value="XM_018274336.1"/>
</dbReference>
<gene>
    <name evidence="4" type="ORF">VE01_04868</name>
</gene>
<reference evidence="4 5" key="1">
    <citation type="submission" date="2016-03" db="EMBL/GenBank/DDBJ databases">
        <title>Comparative genomics of Pseudogymnoascus destructans, the fungus causing white-nose syndrome of bats.</title>
        <authorList>
            <person name="Palmer J.M."/>
            <person name="Drees K.P."/>
            <person name="Foster J.T."/>
            <person name="Lindner D.L."/>
        </authorList>
    </citation>
    <scope>NUCLEOTIDE SEQUENCE [LARGE SCALE GENOMIC DNA]</scope>
    <source>
        <strain evidence="4 5">UAMH 10579</strain>
    </source>
</reference>
<sequence length="72" mass="7586">MKFYVAATILALTVGAMSVAVPEGFNEALNVAVREAVTNPSNSATGECRPALQSCDRNSECCSRFCLLGLCL</sequence>
<reference evidence="5" key="2">
    <citation type="journal article" date="2018" name="Nat. Commun.">
        <title>Extreme sensitivity to ultraviolet light in the fungal pathogen causing white-nose syndrome of bats.</title>
        <authorList>
            <person name="Palmer J.M."/>
            <person name="Drees K.P."/>
            <person name="Foster J.T."/>
            <person name="Lindner D.L."/>
        </authorList>
    </citation>
    <scope>NUCLEOTIDE SEQUENCE [LARGE SCALE GENOMIC DNA]</scope>
    <source>
        <strain evidence="5">UAMH 10579</strain>
    </source>
</reference>
<dbReference type="Proteomes" id="UP000091956">
    <property type="component" value="Unassembled WGS sequence"/>
</dbReference>
<dbReference type="GO" id="GO:0005576">
    <property type="term" value="C:extracellular region"/>
    <property type="evidence" value="ECO:0007669"/>
    <property type="project" value="UniProtKB-SubCell"/>
</dbReference>
<evidence type="ECO:0000256" key="3">
    <source>
        <dbReference type="SAM" id="SignalP"/>
    </source>
</evidence>
<dbReference type="AlphaFoldDB" id="A0A1B8GMV0"/>
<dbReference type="EMBL" id="KV460224">
    <property type="protein sequence ID" value="OBT97162.1"/>
    <property type="molecule type" value="Genomic_DNA"/>
</dbReference>
<comment type="subcellular location">
    <subcellularLocation>
        <location evidence="1">Secreted</location>
    </subcellularLocation>
</comment>
<organism evidence="4 5">
    <name type="scientific">Pseudogymnoascus verrucosus</name>
    <dbReference type="NCBI Taxonomy" id="342668"/>
    <lineage>
        <taxon>Eukaryota</taxon>
        <taxon>Fungi</taxon>
        <taxon>Dikarya</taxon>
        <taxon>Ascomycota</taxon>
        <taxon>Pezizomycotina</taxon>
        <taxon>Leotiomycetes</taxon>
        <taxon>Thelebolales</taxon>
        <taxon>Thelebolaceae</taxon>
        <taxon>Pseudogymnoascus</taxon>
    </lineage>
</organism>
<evidence type="ECO:0008006" key="6">
    <source>
        <dbReference type="Google" id="ProtNLM"/>
    </source>
</evidence>
<evidence type="ECO:0000256" key="2">
    <source>
        <dbReference type="ARBA" id="ARBA00022525"/>
    </source>
</evidence>
<accession>A0A1B8GMV0</accession>
<keyword evidence="3" id="KW-0732">Signal</keyword>
<protein>
    <recommendedName>
        <fullName evidence="6">WAP domain-containing protein</fullName>
    </recommendedName>
</protein>
<proteinExistence type="predicted"/>
<keyword evidence="2" id="KW-0964">Secreted</keyword>
<dbReference type="Pfam" id="PF02950">
    <property type="entry name" value="Conotoxin"/>
    <property type="match status" value="1"/>
</dbReference>